<dbReference type="PROSITE" id="PS50043">
    <property type="entry name" value="HTH_LUXR_2"/>
    <property type="match status" value="1"/>
</dbReference>
<dbReference type="BioCyc" id="SESP1179773:BN6_RS19880-MONOMER"/>
<keyword evidence="7" id="KW-1185">Reference proteome</keyword>
<dbReference type="PANTHER" id="PTHR44688">
    <property type="entry name" value="DNA-BINDING TRANSCRIPTIONAL ACTIVATOR DEVR_DOSR"/>
    <property type="match status" value="1"/>
</dbReference>
<evidence type="ECO:0000256" key="2">
    <source>
        <dbReference type="ARBA" id="ARBA00023125"/>
    </source>
</evidence>
<feature type="domain" description="HTH luxR-type" evidence="5">
    <location>
        <begin position="412"/>
        <end position="477"/>
    </location>
</feature>
<dbReference type="eggNOG" id="COG2909">
    <property type="taxonomic scope" value="Bacteria"/>
</dbReference>
<dbReference type="CDD" id="cd06170">
    <property type="entry name" value="LuxR_C_like"/>
    <property type="match status" value="1"/>
</dbReference>
<dbReference type="InterPro" id="IPR000792">
    <property type="entry name" value="Tscrpt_reg_LuxR_C"/>
</dbReference>
<dbReference type="SUPFAM" id="SSF46894">
    <property type="entry name" value="C-terminal effector domain of the bipartite response regulators"/>
    <property type="match status" value="1"/>
</dbReference>
<gene>
    <name evidence="6" type="ordered locus">BN6_41070</name>
</gene>
<keyword evidence="2" id="KW-0238">DNA-binding</keyword>
<dbReference type="STRING" id="1179773.BN6_41070"/>
<proteinExistence type="predicted"/>
<dbReference type="KEGG" id="sesp:BN6_41070"/>
<dbReference type="EMBL" id="HE804045">
    <property type="protein sequence ID" value="CCH31394.1"/>
    <property type="molecule type" value="Genomic_DNA"/>
</dbReference>
<organism evidence="6 7">
    <name type="scientific">Saccharothrix espanaensis (strain ATCC 51144 / DSM 44229 / JCM 9112 / NBRC 15066 / NRRL 15764)</name>
    <dbReference type="NCBI Taxonomy" id="1179773"/>
    <lineage>
        <taxon>Bacteria</taxon>
        <taxon>Bacillati</taxon>
        <taxon>Actinomycetota</taxon>
        <taxon>Actinomycetes</taxon>
        <taxon>Pseudonocardiales</taxon>
        <taxon>Pseudonocardiaceae</taxon>
        <taxon>Saccharothrix</taxon>
    </lineage>
</organism>
<feature type="region of interest" description="Disordered" evidence="4">
    <location>
        <begin position="1"/>
        <end position="27"/>
    </location>
</feature>
<dbReference type="Pfam" id="PF00196">
    <property type="entry name" value="GerE"/>
    <property type="match status" value="1"/>
</dbReference>
<reference evidence="6 7" key="1">
    <citation type="journal article" date="2012" name="BMC Genomics">
        <title>Complete genome sequence of Saccharothrix espanaensis DSM 44229T and comparison to the other completely sequenced Pseudonocardiaceae.</title>
        <authorList>
            <person name="Strobel T."/>
            <person name="Al-Dilaimi A."/>
            <person name="Blom J."/>
            <person name="Gessner A."/>
            <person name="Kalinowski J."/>
            <person name="Luzhetska M."/>
            <person name="Puhler A."/>
            <person name="Szczepanowski R."/>
            <person name="Bechthold A."/>
            <person name="Ruckert C."/>
        </authorList>
    </citation>
    <scope>NUCLEOTIDE SEQUENCE [LARGE SCALE GENOMIC DNA]</scope>
    <source>
        <strain evidence="7">ATCC 51144 / DSM 44229 / JCM 9112 / NBRC 15066 / NRRL 15764</strain>
    </source>
</reference>
<evidence type="ECO:0000259" key="5">
    <source>
        <dbReference type="PROSITE" id="PS50043"/>
    </source>
</evidence>
<dbReference type="Gene3D" id="1.25.40.10">
    <property type="entry name" value="Tetratricopeptide repeat domain"/>
    <property type="match status" value="1"/>
</dbReference>
<dbReference type="InterPro" id="IPR016032">
    <property type="entry name" value="Sig_transdc_resp-reg_C-effctor"/>
</dbReference>
<evidence type="ECO:0000256" key="1">
    <source>
        <dbReference type="ARBA" id="ARBA00023015"/>
    </source>
</evidence>
<protein>
    <submittedName>
        <fullName evidence="6">Transcriptional regulator</fullName>
    </submittedName>
</protein>
<dbReference type="AlphaFoldDB" id="K0K3C8"/>
<dbReference type="PANTHER" id="PTHR44688:SF16">
    <property type="entry name" value="DNA-BINDING TRANSCRIPTIONAL ACTIVATOR DEVR_DOSR"/>
    <property type="match status" value="1"/>
</dbReference>
<evidence type="ECO:0000256" key="4">
    <source>
        <dbReference type="SAM" id="MobiDB-lite"/>
    </source>
</evidence>
<dbReference type="SUPFAM" id="SSF48452">
    <property type="entry name" value="TPR-like"/>
    <property type="match status" value="1"/>
</dbReference>
<sequence length="477" mass="51172">MVEHDVQPVGPGAGPVERGLPAAGRGVPSLDQVRRARAELVERGRWGEADEIVREVVEVVLAGGAPADQSGTHLDGLVYLPGGPAPDTAPRGGIPEEQRLAVRAVQLANRGTDRARTLATARRLLALPGWRGAGAFWCGVLVLGYGGRLDEARERCARALRDTGAPGARGVVALLAARLTWSAGDPAGAARELSQSVRREVGEQVRGVAVAWLVAALVDLGELDRAHDLLLEHDFGGGLTGVRDRAELFLARGGLHVARGRLDRALEDYLDCGRELARWGVSNPAVAPWRSRAAVCANALNRTDLARALVSKELAAARRWGNPRLIGLVSHAAAVVAGSDPEALRAAATALEGDHALGESLYARYDLALALGTRDRYAEARETLEQVRDTARRTGYRLCADRAEAALTRMTTLDGAGGLTRQERKIGELARTGRSNREIAEEQYLTVRTVEFHLSRVYRKLGIAGRRDLRTILTPLT</sequence>
<dbReference type="OrthoDB" id="3178131at2"/>
<dbReference type="GO" id="GO:0003677">
    <property type="term" value="F:DNA binding"/>
    <property type="evidence" value="ECO:0007669"/>
    <property type="project" value="UniProtKB-KW"/>
</dbReference>
<accession>K0K3C8</accession>
<name>K0K3C8_SACES</name>
<dbReference type="InterPro" id="IPR011990">
    <property type="entry name" value="TPR-like_helical_dom_sf"/>
</dbReference>
<evidence type="ECO:0000256" key="3">
    <source>
        <dbReference type="ARBA" id="ARBA00023163"/>
    </source>
</evidence>
<evidence type="ECO:0000313" key="7">
    <source>
        <dbReference type="Proteomes" id="UP000006281"/>
    </source>
</evidence>
<dbReference type="SMART" id="SM00421">
    <property type="entry name" value="HTH_LUXR"/>
    <property type="match status" value="1"/>
</dbReference>
<keyword evidence="1" id="KW-0805">Transcription regulation</keyword>
<dbReference type="GO" id="GO:0006355">
    <property type="term" value="P:regulation of DNA-templated transcription"/>
    <property type="evidence" value="ECO:0007669"/>
    <property type="project" value="InterPro"/>
</dbReference>
<keyword evidence="3" id="KW-0804">Transcription</keyword>
<dbReference type="InterPro" id="IPR036388">
    <property type="entry name" value="WH-like_DNA-bd_sf"/>
</dbReference>
<dbReference type="Gene3D" id="1.10.10.10">
    <property type="entry name" value="Winged helix-like DNA-binding domain superfamily/Winged helix DNA-binding domain"/>
    <property type="match status" value="1"/>
</dbReference>
<dbReference type="Proteomes" id="UP000006281">
    <property type="component" value="Chromosome"/>
</dbReference>
<dbReference type="HOGENOM" id="CLU_045251_0_0_11"/>
<dbReference type="PATRIC" id="fig|1179773.3.peg.4111"/>
<dbReference type="RefSeq" id="WP_015101506.1">
    <property type="nucleotide sequence ID" value="NC_019673.1"/>
</dbReference>
<evidence type="ECO:0000313" key="6">
    <source>
        <dbReference type="EMBL" id="CCH31394.1"/>
    </source>
</evidence>
<dbReference type="PRINTS" id="PR00038">
    <property type="entry name" value="HTHLUXR"/>
</dbReference>